<proteinExistence type="predicted"/>
<dbReference type="Proteomes" id="UP000838412">
    <property type="component" value="Chromosome 11"/>
</dbReference>
<keyword evidence="3" id="KW-1185">Reference proteome</keyword>
<accession>A0A8J9VL69</accession>
<dbReference type="OrthoDB" id="10051552at2759"/>
<sequence>MARVFVAILLVAAAIVATVMSFPQEEKRGLRVGHWRVRGQLSPWIRYMMQQKTNGNRKVGKRMPGEAEDIPKVVGSAGGYEEKPNTTDFAEDWRLNEFLRKLLPLFNFPTAPAIPLNYKEPDY</sequence>
<evidence type="ECO:0000313" key="2">
    <source>
        <dbReference type="EMBL" id="CAH1240014.1"/>
    </source>
</evidence>
<dbReference type="EMBL" id="OV696696">
    <property type="protein sequence ID" value="CAH1240014.1"/>
    <property type="molecule type" value="Genomic_DNA"/>
</dbReference>
<protein>
    <submittedName>
        <fullName evidence="2">Hypp5917 protein</fullName>
    </submittedName>
</protein>
<evidence type="ECO:0000313" key="3">
    <source>
        <dbReference type="Proteomes" id="UP000838412"/>
    </source>
</evidence>
<dbReference type="AlphaFoldDB" id="A0A8J9VL69"/>
<keyword evidence="1" id="KW-0732">Signal</keyword>
<gene>
    <name evidence="2" type="primary">Hypp5917</name>
    <name evidence="2" type="ORF">BLAG_LOCUS4116</name>
</gene>
<reference evidence="2" key="1">
    <citation type="submission" date="2022-01" db="EMBL/GenBank/DDBJ databases">
        <authorList>
            <person name="Braso-Vives M."/>
        </authorList>
    </citation>
    <scope>NUCLEOTIDE SEQUENCE</scope>
</reference>
<feature type="chain" id="PRO_5035418274" evidence="1">
    <location>
        <begin position="22"/>
        <end position="123"/>
    </location>
</feature>
<name>A0A8J9VL69_BRALA</name>
<evidence type="ECO:0000256" key="1">
    <source>
        <dbReference type="SAM" id="SignalP"/>
    </source>
</evidence>
<feature type="signal peptide" evidence="1">
    <location>
        <begin position="1"/>
        <end position="21"/>
    </location>
</feature>
<organism evidence="2 3">
    <name type="scientific">Branchiostoma lanceolatum</name>
    <name type="common">Common lancelet</name>
    <name type="synonym">Amphioxus lanceolatum</name>
    <dbReference type="NCBI Taxonomy" id="7740"/>
    <lineage>
        <taxon>Eukaryota</taxon>
        <taxon>Metazoa</taxon>
        <taxon>Chordata</taxon>
        <taxon>Cephalochordata</taxon>
        <taxon>Leptocardii</taxon>
        <taxon>Amphioxiformes</taxon>
        <taxon>Branchiostomatidae</taxon>
        <taxon>Branchiostoma</taxon>
    </lineage>
</organism>